<dbReference type="InterPro" id="IPR032710">
    <property type="entry name" value="NTF2-like_dom_sf"/>
</dbReference>
<sequence>MSLPGEHSKSEWVDGSNLTTIPELHSKLGMKPSHHHNPELIHEEEEILQHYKDWIAFNTKEFTNKSKGKDFYDLPDVMYFDMMKQTPRGHFGHHFDHIDPYYDDAHLAYKDLEIVATSKDSGYATAVQRYYGTGTDGREFSFTCRITSLLKKVEGRWKWVHEHVSFPVDLSTKMGDYTCGTGTSGKPA</sequence>
<reference evidence="2" key="1">
    <citation type="journal article" date="2020" name="Stud. Mycol.">
        <title>101 Dothideomycetes genomes: a test case for predicting lifestyles and emergence of pathogens.</title>
        <authorList>
            <person name="Haridas S."/>
            <person name="Albert R."/>
            <person name="Binder M."/>
            <person name="Bloem J."/>
            <person name="Labutti K."/>
            <person name="Salamov A."/>
            <person name="Andreopoulos B."/>
            <person name="Baker S."/>
            <person name="Barry K."/>
            <person name="Bills G."/>
            <person name="Bluhm B."/>
            <person name="Cannon C."/>
            <person name="Castanera R."/>
            <person name="Culley D."/>
            <person name="Daum C."/>
            <person name="Ezra D."/>
            <person name="Gonzalez J."/>
            <person name="Henrissat B."/>
            <person name="Kuo A."/>
            <person name="Liang C."/>
            <person name="Lipzen A."/>
            <person name="Lutzoni F."/>
            <person name="Magnuson J."/>
            <person name="Mondo S."/>
            <person name="Nolan M."/>
            <person name="Ohm R."/>
            <person name="Pangilinan J."/>
            <person name="Park H.-J."/>
            <person name="Ramirez L."/>
            <person name="Alfaro M."/>
            <person name="Sun H."/>
            <person name="Tritt A."/>
            <person name="Yoshinaga Y."/>
            <person name="Zwiers L.-H."/>
            <person name="Turgeon B."/>
            <person name="Goodwin S."/>
            <person name="Spatafora J."/>
            <person name="Crous P."/>
            <person name="Grigoriev I."/>
        </authorList>
    </citation>
    <scope>NUCLEOTIDE SEQUENCE</scope>
    <source>
        <strain evidence="2">ATCC 16933</strain>
    </source>
</reference>
<organism evidence="2 3">
    <name type="scientific">Lineolata rhizophorae</name>
    <dbReference type="NCBI Taxonomy" id="578093"/>
    <lineage>
        <taxon>Eukaryota</taxon>
        <taxon>Fungi</taxon>
        <taxon>Dikarya</taxon>
        <taxon>Ascomycota</taxon>
        <taxon>Pezizomycotina</taxon>
        <taxon>Dothideomycetes</taxon>
        <taxon>Dothideomycetes incertae sedis</taxon>
        <taxon>Lineolatales</taxon>
        <taxon>Lineolataceae</taxon>
        <taxon>Lineolata</taxon>
    </lineage>
</organism>
<dbReference type="Gene3D" id="3.10.450.50">
    <property type="match status" value="1"/>
</dbReference>
<evidence type="ECO:0000259" key="1">
    <source>
        <dbReference type="Pfam" id="PF13474"/>
    </source>
</evidence>
<accession>A0A6A6PB50</accession>
<gene>
    <name evidence="2" type="ORF">BDY21DRAFT_376902</name>
</gene>
<dbReference type="Pfam" id="PF13474">
    <property type="entry name" value="SnoaL_3"/>
    <property type="match status" value="1"/>
</dbReference>
<dbReference type="OrthoDB" id="4128781at2759"/>
<feature type="domain" description="SnoaL-like" evidence="1">
    <location>
        <begin position="107"/>
        <end position="168"/>
    </location>
</feature>
<evidence type="ECO:0000313" key="3">
    <source>
        <dbReference type="Proteomes" id="UP000799766"/>
    </source>
</evidence>
<dbReference type="InterPro" id="IPR037401">
    <property type="entry name" value="SnoaL-like"/>
</dbReference>
<dbReference type="AlphaFoldDB" id="A0A6A6PB50"/>
<dbReference type="EMBL" id="MU001672">
    <property type="protein sequence ID" value="KAF2461166.1"/>
    <property type="molecule type" value="Genomic_DNA"/>
</dbReference>
<protein>
    <recommendedName>
        <fullName evidence="1">SnoaL-like domain-containing protein</fullName>
    </recommendedName>
</protein>
<dbReference type="Proteomes" id="UP000799766">
    <property type="component" value="Unassembled WGS sequence"/>
</dbReference>
<dbReference type="SUPFAM" id="SSF54427">
    <property type="entry name" value="NTF2-like"/>
    <property type="match status" value="1"/>
</dbReference>
<evidence type="ECO:0000313" key="2">
    <source>
        <dbReference type="EMBL" id="KAF2461166.1"/>
    </source>
</evidence>
<name>A0A6A6PB50_9PEZI</name>
<proteinExistence type="predicted"/>
<keyword evidence="3" id="KW-1185">Reference proteome</keyword>